<dbReference type="AlphaFoldDB" id="A0A8S4S5N5"/>
<protein>
    <submittedName>
        <fullName evidence="1">Jg5979 protein</fullName>
    </submittedName>
</protein>
<comment type="caution">
    <text evidence="1">The sequence shown here is derived from an EMBL/GenBank/DDBJ whole genome shotgun (WGS) entry which is preliminary data.</text>
</comment>
<organism evidence="1 2">
    <name type="scientific">Pararge aegeria aegeria</name>
    <dbReference type="NCBI Taxonomy" id="348720"/>
    <lineage>
        <taxon>Eukaryota</taxon>
        <taxon>Metazoa</taxon>
        <taxon>Ecdysozoa</taxon>
        <taxon>Arthropoda</taxon>
        <taxon>Hexapoda</taxon>
        <taxon>Insecta</taxon>
        <taxon>Pterygota</taxon>
        <taxon>Neoptera</taxon>
        <taxon>Endopterygota</taxon>
        <taxon>Lepidoptera</taxon>
        <taxon>Glossata</taxon>
        <taxon>Ditrysia</taxon>
        <taxon>Papilionoidea</taxon>
        <taxon>Nymphalidae</taxon>
        <taxon>Satyrinae</taxon>
        <taxon>Satyrini</taxon>
        <taxon>Parargina</taxon>
        <taxon>Pararge</taxon>
    </lineage>
</organism>
<evidence type="ECO:0000313" key="1">
    <source>
        <dbReference type="EMBL" id="CAH2251289.1"/>
    </source>
</evidence>
<proteinExistence type="predicted"/>
<evidence type="ECO:0000313" key="2">
    <source>
        <dbReference type="Proteomes" id="UP000838756"/>
    </source>
</evidence>
<name>A0A8S4S5N5_9NEOP</name>
<keyword evidence="2" id="KW-1185">Reference proteome</keyword>
<dbReference type="EMBL" id="CAKXAJ010026023">
    <property type="protein sequence ID" value="CAH2251289.1"/>
    <property type="molecule type" value="Genomic_DNA"/>
</dbReference>
<accession>A0A8S4S5N5</accession>
<gene>
    <name evidence="1" type="primary">jg5979</name>
    <name evidence="1" type="ORF">PAEG_LOCUS22197</name>
</gene>
<reference evidence="1" key="1">
    <citation type="submission" date="2022-03" db="EMBL/GenBank/DDBJ databases">
        <authorList>
            <person name="Lindestad O."/>
        </authorList>
    </citation>
    <scope>NUCLEOTIDE SEQUENCE</scope>
</reference>
<sequence length="119" mass="13518">MGGLIAKKLSLPGNPAKERQKKHRLKTCFNGEVIHIEDTNIPESSPQCSQRRVECASSVDYGLSTSHFGRRPVLCRASTGRRQRLYPLTRDIINVSIQWRALRTCGKALSTLKFIYNWC</sequence>
<dbReference type="Proteomes" id="UP000838756">
    <property type="component" value="Unassembled WGS sequence"/>
</dbReference>